<evidence type="ECO:0000256" key="4">
    <source>
        <dbReference type="ARBA" id="ARBA00023014"/>
    </source>
</evidence>
<evidence type="ECO:0000259" key="5">
    <source>
        <dbReference type="PROSITE" id="PS51918"/>
    </source>
</evidence>
<dbReference type="GO" id="GO:0046872">
    <property type="term" value="F:metal ion binding"/>
    <property type="evidence" value="ECO:0007669"/>
    <property type="project" value="UniProtKB-KW"/>
</dbReference>
<gene>
    <name evidence="6" type="ORF">Ana3638_23120</name>
</gene>
<evidence type="ECO:0000256" key="3">
    <source>
        <dbReference type="ARBA" id="ARBA00023004"/>
    </source>
</evidence>
<proteinExistence type="predicted"/>
<reference evidence="6 7" key="1">
    <citation type="submission" date="2020-01" db="EMBL/GenBank/DDBJ databases">
        <title>Genome analysis of Anaerocolumna sp. CBA3638.</title>
        <authorList>
            <person name="Kim J."/>
            <person name="Roh S.W."/>
        </authorList>
    </citation>
    <scope>NUCLEOTIDE SEQUENCE [LARGE SCALE GENOMIC DNA]</scope>
    <source>
        <strain evidence="6 7">CBA3638</strain>
    </source>
</reference>
<keyword evidence="2" id="KW-0479">Metal-binding</keyword>
<dbReference type="CDD" id="cd21128">
    <property type="entry name" value="SPASM_rSAM"/>
    <property type="match status" value="1"/>
</dbReference>
<sequence length="465" mass="53246">MVKEKFLTIMTNTVYNYMNRKPEKRMLKIVGLVDKSDKKDILKAQRMVFRKIIEDKDSNWYKYILSMWEDIDPGIRKVFFRNFICNATLFSSKDHNKLQKKYGCNIPFAILMDPTSACNLNCTGCWAAQYGNKQSMSIETLDNIIKQGKELGVHFYAYSGGEPLIRKQDIIKLCDKHKDCIFTAYTNGTLIDEAFADEMQRVKNFIPAISIEGFEDETDARRGKGTYKAVVRAMEILKKKKLAFGASCCYTRKNIEVIGSEAFIDDLVAKGAKFAWFFTYIPVGADAVPELIVTADQRELMYRQIHNFRKTKPIFCVDFWNDGEYAGGCVAGGRRYLHINSAGDIEPCAFVHYSDSNIYNTPILDALQGPLFMQYYKNQPFNGNHLRPCPLLDNPERLVEMVERSGAKSTDLLHPEDVHELKQKCGETASQWAVTADRLWAKTHTCYNCGYCRNGKDKTTVKELK</sequence>
<dbReference type="SFLD" id="SFLDG01067">
    <property type="entry name" value="SPASM/twitch_domain_containing"/>
    <property type="match status" value="1"/>
</dbReference>
<dbReference type="KEGG" id="anr:Ana3638_23120"/>
<dbReference type="PANTHER" id="PTHR43524:SF1">
    <property type="entry name" value="RADICAL SAM SUPERFAMILY PROTEIN"/>
    <property type="match status" value="1"/>
</dbReference>
<dbReference type="InterPro" id="IPR013785">
    <property type="entry name" value="Aldolase_TIM"/>
</dbReference>
<dbReference type="SFLD" id="SFLDS00029">
    <property type="entry name" value="Radical_SAM"/>
    <property type="match status" value="1"/>
</dbReference>
<name>A0A6P1TV01_9FIRM</name>
<dbReference type="PROSITE" id="PS51918">
    <property type="entry name" value="RADICAL_SAM"/>
    <property type="match status" value="1"/>
</dbReference>
<dbReference type="SUPFAM" id="SSF102114">
    <property type="entry name" value="Radical SAM enzymes"/>
    <property type="match status" value="1"/>
</dbReference>
<dbReference type="EMBL" id="CP048000">
    <property type="protein sequence ID" value="QHQ63308.1"/>
    <property type="molecule type" value="Genomic_DNA"/>
</dbReference>
<dbReference type="GO" id="GO:0051536">
    <property type="term" value="F:iron-sulfur cluster binding"/>
    <property type="evidence" value="ECO:0007669"/>
    <property type="project" value="UniProtKB-KW"/>
</dbReference>
<evidence type="ECO:0000313" key="7">
    <source>
        <dbReference type="Proteomes" id="UP000464314"/>
    </source>
</evidence>
<dbReference type="AlphaFoldDB" id="A0A6P1TV01"/>
<dbReference type="GO" id="GO:0003824">
    <property type="term" value="F:catalytic activity"/>
    <property type="evidence" value="ECO:0007669"/>
    <property type="project" value="InterPro"/>
</dbReference>
<dbReference type="Proteomes" id="UP000464314">
    <property type="component" value="Chromosome"/>
</dbReference>
<keyword evidence="3" id="KW-0408">Iron</keyword>
<evidence type="ECO:0000313" key="6">
    <source>
        <dbReference type="EMBL" id="QHQ63308.1"/>
    </source>
</evidence>
<dbReference type="InterPro" id="IPR007197">
    <property type="entry name" value="rSAM"/>
</dbReference>
<organism evidence="6 7">
    <name type="scientific">Anaerocolumna sedimenticola</name>
    <dbReference type="NCBI Taxonomy" id="2696063"/>
    <lineage>
        <taxon>Bacteria</taxon>
        <taxon>Bacillati</taxon>
        <taxon>Bacillota</taxon>
        <taxon>Clostridia</taxon>
        <taxon>Lachnospirales</taxon>
        <taxon>Lachnospiraceae</taxon>
        <taxon>Anaerocolumna</taxon>
    </lineage>
</organism>
<keyword evidence="4" id="KW-0411">Iron-sulfur</keyword>
<evidence type="ECO:0000256" key="1">
    <source>
        <dbReference type="ARBA" id="ARBA00022691"/>
    </source>
</evidence>
<dbReference type="InterPro" id="IPR058240">
    <property type="entry name" value="rSAM_sf"/>
</dbReference>
<keyword evidence="7" id="KW-1185">Reference proteome</keyword>
<dbReference type="Gene3D" id="3.20.20.70">
    <property type="entry name" value="Aldolase class I"/>
    <property type="match status" value="1"/>
</dbReference>
<evidence type="ECO:0000256" key="2">
    <source>
        <dbReference type="ARBA" id="ARBA00022723"/>
    </source>
</evidence>
<protein>
    <submittedName>
        <fullName evidence="6">Radical SAM protein</fullName>
    </submittedName>
</protein>
<dbReference type="PANTHER" id="PTHR43524">
    <property type="entry name" value="RADICAL SAM SUPERFAMILY PROTEIN"/>
    <property type="match status" value="1"/>
</dbReference>
<dbReference type="RefSeq" id="WP_161840130.1">
    <property type="nucleotide sequence ID" value="NZ_CP048000.1"/>
</dbReference>
<keyword evidence="1" id="KW-0949">S-adenosyl-L-methionine</keyword>
<accession>A0A6P1TV01</accession>
<dbReference type="Pfam" id="PF04055">
    <property type="entry name" value="Radical_SAM"/>
    <property type="match status" value="1"/>
</dbReference>
<feature type="domain" description="Radical SAM core" evidence="5">
    <location>
        <begin position="104"/>
        <end position="310"/>
    </location>
</feature>
<dbReference type="CDD" id="cd01335">
    <property type="entry name" value="Radical_SAM"/>
    <property type="match status" value="1"/>
</dbReference>